<keyword evidence="3" id="KW-1185">Reference proteome</keyword>
<sequence>MVAKVVDRLSYVVDAWMIRWARGRRRFIGIRGTLGRLSTIARGGQGASLSWRRGGGIVQRAWLQGAVRRVVREGCWYEVSVDGEEAEQLLTKAVYQSRPLYMWNGKHWMNSEKERRGLTAPSKCSHVIVVVSQAKAWWQRGGVPCYNVTITNTCLSCTVRNLHIFCGEFGSTRLVDPAAYDASEPPCRVRAKHWKPARLQE</sequence>
<dbReference type="Proteomes" id="UP000275267">
    <property type="component" value="Unassembled WGS sequence"/>
</dbReference>
<dbReference type="EMBL" id="PQIB02000002">
    <property type="protein sequence ID" value="RLN34753.1"/>
    <property type="molecule type" value="Genomic_DNA"/>
</dbReference>
<keyword evidence="1" id="KW-0732">Signal</keyword>
<evidence type="ECO:0000313" key="2">
    <source>
        <dbReference type="EMBL" id="RLN34753.1"/>
    </source>
</evidence>
<protein>
    <submittedName>
        <fullName evidence="2">Uncharacterized protein</fullName>
    </submittedName>
</protein>
<name>A0A3L6TBT8_PANMI</name>
<dbReference type="Pfam" id="PF24068">
    <property type="entry name" value="TPD1_C"/>
    <property type="match status" value="1"/>
</dbReference>
<dbReference type="AlphaFoldDB" id="A0A3L6TBT8"/>
<reference evidence="3" key="1">
    <citation type="journal article" date="2019" name="Nat. Commun.">
        <title>The genome of broomcorn millet.</title>
        <authorList>
            <person name="Zou C."/>
            <person name="Miki D."/>
            <person name="Li D."/>
            <person name="Tang Q."/>
            <person name="Xiao L."/>
            <person name="Rajput S."/>
            <person name="Deng P."/>
            <person name="Jia W."/>
            <person name="Huang R."/>
            <person name="Zhang M."/>
            <person name="Sun Y."/>
            <person name="Hu J."/>
            <person name="Fu X."/>
            <person name="Schnable P.S."/>
            <person name="Li F."/>
            <person name="Zhang H."/>
            <person name="Feng B."/>
            <person name="Zhu X."/>
            <person name="Liu R."/>
            <person name="Schnable J.C."/>
            <person name="Zhu J.-K."/>
            <person name="Zhang H."/>
        </authorList>
    </citation>
    <scope>NUCLEOTIDE SEQUENCE [LARGE SCALE GENOMIC DNA]</scope>
</reference>
<proteinExistence type="predicted"/>
<evidence type="ECO:0000313" key="3">
    <source>
        <dbReference type="Proteomes" id="UP000275267"/>
    </source>
</evidence>
<accession>A0A3L6TBT8</accession>
<comment type="caution">
    <text evidence="2">The sequence shown here is derived from an EMBL/GenBank/DDBJ whole genome shotgun (WGS) entry which is preliminary data.</text>
</comment>
<dbReference type="PANTHER" id="PTHR33184">
    <property type="entry name" value="PROTEIN TAPETUM DETERMINANT 1-LIKE-RELATED"/>
    <property type="match status" value="1"/>
</dbReference>
<dbReference type="PANTHER" id="PTHR33184:SF75">
    <property type="entry name" value="TPD1 PROTEIN HOMOLOG 1B"/>
    <property type="match status" value="1"/>
</dbReference>
<evidence type="ECO:0000256" key="1">
    <source>
        <dbReference type="ARBA" id="ARBA00022729"/>
    </source>
</evidence>
<dbReference type="OrthoDB" id="938602at2759"/>
<dbReference type="GO" id="GO:0001709">
    <property type="term" value="P:cell fate determination"/>
    <property type="evidence" value="ECO:0007669"/>
    <property type="project" value="TreeGrafter"/>
</dbReference>
<organism evidence="2 3">
    <name type="scientific">Panicum miliaceum</name>
    <name type="common">Proso millet</name>
    <name type="synonym">Broomcorn millet</name>
    <dbReference type="NCBI Taxonomy" id="4540"/>
    <lineage>
        <taxon>Eukaryota</taxon>
        <taxon>Viridiplantae</taxon>
        <taxon>Streptophyta</taxon>
        <taxon>Embryophyta</taxon>
        <taxon>Tracheophyta</taxon>
        <taxon>Spermatophyta</taxon>
        <taxon>Magnoliopsida</taxon>
        <taxon>Liliopsida</taxon>
        <taxon>Poales</taxon>
        <taxon>Poaceae</taxon>
        <taxon>PACMAD clade</taxon>
        <taxon>Panicoideae</taxon>
        <taxon>Panicodae</taxon>
        <taxon>Paniceae</taxon>
        <taxon>Panicinae</taxon>
        <taxon>Panicum</taxon>
        <taxon>Panicum sect. Panicum</taxon>
    </lineage>
</organism>
<gene>
    <name evidence="2" type="ORF">C2845_PM03G25040</name>
</gene>
<dbReference type="InterPro" id="IPR040361">
    <property type="entry name" value="TPD1"/>
</dbReference>